<evidence type="ECO:0000313" key="1">
    <source>
        <dbReference type="EMBL" id="MPR23806.1"/>
    </source>
</evidence>
<keyword evidence="2" id="KW-1185">Reference proteome</keyword>
<accession>A0A5N7MIP0</accession>
<reference evidence="1 2" key="1">
    <citation type="journal article" date="2019" name="Syst. Appl. Microbiol.">
        <title>Microvirga tunisiensis sp. nov., a root nodule symbiotic bacterium isolated from Lupinus micranthus and L. luteus grown in Northern Tunisia.</title>
        <authorList>
            <person name="Msaddak A."/>
            <person name="Rejili M."/>
            <person name="Duran D."/>
            <person name="Mars M."/>
            <person name="Palacios J.M."/>
            <person name="Ruiz-Argueso T."/>
            <person name="Rey L."/>
            <person name="Imperial J."/>
        </authorList>
    </citation>
    <scope>NUCLEOTIDE SEQUENCE [LARGE SCALE GENOMIC DNA]</scope>
    <source>
        <strain evidence="1 2">Lmie10</strain>
    </source>
</reference>
<protein>
    <submittedName>
        <fullName evidence="1">Uncharacterized protein</fullName>
    </submittedName>
</protein>
<dbReference type="OrthoDB" id="9814421at2"/>
<comment type="caution">
    <text evidence="1">The sequence shown here is derived from an EMBL/GenBank/DDBJ whole genome shotgun (WGS) entry which is preliminary data.</text>
</comment>
<evidence type="ECO:0000313" key="2">
    <source>
        <dbReference type="Proteomes" id="UP000403266"/>
    </source>
</evidence>
<organism evidence="1 2">
    <name type="scientific">Microvirga tunisiensis</name>
    <dbReference type="NCBI Taxonomy" id="2108360"/>
    <lineage>
        <taxon>Bacteria</taxon>
        <taxon>Pseudomonadati</taxon>
        <taxon>Pseudomonadota</taxon>
        <taxon>Alphaproteobacteria</taxon>
        <taxon>Hyphomicrobiales</taxon>
        <taxon>Methylobacteriaceae</taxon>
        <taxon>Microvirga</taxon>
    </lineage>
</organism>
<dbReference type="EMBL" id="VOSK01000001">
    <property type="protein sequence ID" value="MPR23806.1"/>
    <property type="molecule type" value="Genomic_DNA"/>
</dbReference>
<dbReference type="InterPro" id="IPR011660">
    <property type="entry name" value="VapB-like"/>
</dbReference>
<dbReference type="Pfam" id="PF07704">
    <property type="entry name" value="PSK_trans_fac"/>
    <property type="match status" value="1"/>
</dbReference>
<gene>
    <name evidence="1" type="ORF">FS320_00870</name>
</gene>
<proteinExistence type="predicted"/>
<dbReference type="AlphaFoldDB" id="A0A5N7MIP0"/>
<sequence length="104" mass="12130">MAKVTLRRYLPRGIRISSSGYPYALPHLLDIPMPYHIKDPEVDRLIRELSRRRNKPIIDVIRDACQEALEREKSKQPFLERVEPVRRKVRALLDNESKSPGEAA</sequence>
<name>A0A5N7MIP0_9HYPH</name>
<dbReference type="Proteomes" id="UP000403266">
    <property type="component" value="Unassembled WGS sequence"/>
</dbReference>